<gene>
    <name evidence="2" type="ORF">E5676_scaffold98G002390</name>
</gene>
<name>A0A5D3C339_CUCMM</name>
<accession>A0A5D3C339</accession>
<dbReference type="Proteomes" id="UP000321947">
    <property type="component" value="Unassembled WGS sequence"/>
</dbReference>
<proteinExistence type="predicted"/>
<feature type="compositionally biased region" description="Basic residues" evidence="1">
    <location>
        <begin position="724"/>
        <end position="739"/>
    </location>
</feature>
<dbReference type="EMBL" id="SSTD01013776">
    <property type="protein sequence ID" value="TYK05750.1"/>
    <property type="molecule type" value="Genomic_DNA"/>
</dbReference>
<protein>
    <submittedName>
        <fullName evidence="2">Uncharacterized protein</fullName>
    </submittedName>
</protein>
<sequence length="1106" mass="124916">MTVPESEEVDFKRIGLSASDYDANIPIKKRRFLGVQLTPSPSKDISSFHSDGDLLKVEQPSPPKGVSSFNHNENLIKSEEPILSVIIVSSSSAVTSCALSNNNQDSVSEKKKGKSDTDSCCVDIVRSDTGTAGVKFQEPGFGRHACTDGFVECEGKSVEHTDHASPVICGGLKLSTSLDSDHFAGNKEEEIDVKMPEENCSPPICQLGGGAGLSVGLKGHMDLKLVPEKSDLNFLKQNSMEPVLLDFALNNQGSSTQCVKGNVGFDCDGSFLQSNREKWDLNTSMESWEGCTSGDDPVVQISTTRTNTTTETYACSSEMVESDSPCRKQTLLDSEDKVDSTKEHLHLSLDSSYLKSVLDEDPYISEYESDGNWDIAETVDDNDNNVEEDYEDGEVRETMQENEVEVHVHEKREVEPLDHAGCNEEKINSVGLLDHEFFTLGPQEQETKSENLDYRSEDEVQTTTKSKSYEQENEDLCVKELHAVENAISEDVNISAKATGRIQLSQYDKKGNFEGQGTADKIINEEPIPTFSQDEVENAVAVDVVQNRDLTLPTVNESVTRDDTKDINGGTRNSRIINFNRTSTDSTPCKAKSSFVRPVLSHKDREFVPNMGVEEANMKPQERDDVYSNITKKISIDKRQGPPPLMGFSHRRGRYTNRLDNRSEEWDFGANFSPEIYSEQKIDYHVAGFDQNRYKIIPDGPFGGANRRGRELVEDEEPFFFHGPSRRKSPGRRHGHSVRGGKMVNRMPRDFSPGRCMDEGGSFDRQHGEKFTRSFADDTVDGMYPRPQPPYDVDRPFFRERRNFSFQRKTFPKIDSKSPVRSRARSPSQWFSSKRSDRFCERPNMTHRRSPNYMTDRMRSPDQCSIRGYMPGQRQGFRYLSPPDELRDVGSAPDHGHMRPFIPNRNQTKRLPLRNRSYDAIDPRGRIEDDGLFYGPVRLGQLTGYNGGKPDDDERRFNERHEPLHSFKHGFRDSDGDRYRNKGEDCSRPFRFCAEDDPRISWKRREIQLRWEVDQVGLFPFLISTNAISRSWKCKGRLSLSTGVGPWPVGPRNCCPPNPSSESEVGDFGSALITKVRGFGFELEGNVRELGNCSEEMKWPPWEATH</sequence>
<feature type="region of interest" description="Disordered" evidence="1">
    <location>
        <begin position="444"/>
        <end position="468"/>
    </location>
</feature>
<evidence type="ECO:0000313" key="2">
    <source>
        <dbReference type="EMBL" id="TYK05750.1"/>
    </source>
</evidence>
<organism evidence="2 3">
    <name type="scientific">Cucumis melo var. makuwa</name>
    <name type="common">Oriental melon</name>
    <dbReference type="NCBI Taxonomy" id="1194695"/>
    <lineage>
        <taxon>Eukaryota</taxon>
        <taxon>Viridiplantae</taxon>
        <taxon>Streptophyta</taxon>
        <taxon>Embryophyta</taxon>
        <taxon>Tracheophyta</taxon>
        <taxon>Spermatophyta</taxon>
        <taxon>Magnoliopsida</taxon>
        <taxon>eudicotyledons</taxon>
        <taxon>Gunneridae</taxon>
        <taxon>Pentapetalae</taxon>
        <taxon>rosids</taxon>
        <taxon>fabids</taxon>
        <taxon>Cucurbitales</taxon>
        <taxon>Cucurbitaceae</taxon>
        <taxon>Benincaseae</taxon>
        <taxon>Cucumis</taxon>
    </lineage>
</organism>
<evidence type="ECO:0000313" key="3">
    <source>
        <dbReference type="Proteomes" id="UP000321947"/>
    </source>
</evidence>
<feature type="compositionally biased region" description="Basic and acidic residues" evidence="1">
    <location>
        <begin position="445"/>
        <end position="458"/>
    </location>
</feature>
<comment type="caution">
    <text evidence="2">The sequence shown here is derived from an EMBL/GenBank/DDBJ whole genome shotgun (WGS) entry which is preliminary data.</text>
</comment>
<dbReference type="PANTHER" id="PTHR34536">
    <property type="entry name" value="DENTIN SIALOPHOSPHOPROTEIN-LIKE PROTEIN"/>
    <property type="match status" value="1"/>
</dbReference>
<evidence type="ECO:0000256" key="1">
    <source>
        <dbReference type="SAM" id="MobiDB-lite"/>
    </source>
</evidence>
<feature type="region of interest" description="Disordered" evidence="1">
    <location>
        <begin position="809"/>
        <end position="829"/>
    </location>
</feature>
<feature type="region of interest" description="Disordered" evidence="1">
    <location>
        <begin position="720"/>
        <end position="754"/>
    </location>
</feature>
<reference evidence="2 3" key="1">
    <citation type="submission" date="2019-08" db="EMBL/GenBank/DDBJ databases">
        <title>Draft genome sequences of two oriental melons (Cucumis melo L. var makuwa).</title>
        <authorList>
            <person name="Kwon S.-Y."/>
        </authorList>
    </citation>
    <scope>NUCLEOTIDE SEQUENCE [LARGE SCALE GENOMIC DNA]</scope>
    <source>
        <strain evidence="3">cv. Chang Bougi</strain>
        <tissue evidence="2">Leaf</tissue>
    </source>
</reference>
<dbReference type="AlphaFoldDB" id="A0A5D3C339"/>
<dbReference type="PANTHER" id="PTHR34536:SF4">
    <property type="entry name" value="BTZ DOMAIN-CONTAINING PROTEIN"/>
    <property type="match status" value="1"/>
</dbReference>